<name>A0A4R6PPZ3_9GAMM</name>
<evidence type="ECO:0000313" key="1">
    <source>
        <dbReference type="EMBL" id="TDP40263.1"/>
    </source>
</evidence>
<dbReference type="InterPro" id="IPR014942">
    <property type="entry name" value="AbiEii"/>
</dbReference>
<organism evidence="1 2">
    <name type="scientific">Idiomarina aquatica</name>
    <dbReference type="NCBI Taxonomy" id="1327752"/>
    <lineage>
        <taxon>Bacteria</taxon>
        <taxon>Pseudomonadati</taxon>
        <taxon>Pseudomonadota</taxon>
        <taxon>Gammaproteobacteria</taxon>
        <taxon>Alteromonadales</taxon>
        <taxon>Idiomarinaceae</taxon>
        <taxon>Idiomarina</taxon>
    </lineage>
</organism>
<comment type="caution">
    <text evidence="1">The sequence shown here is derived from an EMBL/GenBank/DDBJ whole genome shotgun (WGS) entry which is preliminary data.</text>
</comment>
<dbReference type="RefSeq" id="WP_133538723.1">
    <property type="nucleotide sequence ID" value="NZ_SNXI01000002.1"/>
</dbReference>
<dbReference type="AlphaFoldDB" id="A0A4R6PPZ3"/>
<accession>A0A4R6PPZ3</accession>
<evidence type="ECO:0000313" key="2">
    <source>
        <dbReference type="Proteomes" id="UP000295531"/>
    </source>
</evidence>
<proteinExistence type="predicted"/>
<gene>
    <name evidence="1" type="ORF">DEU29_102163</name>
</gene>
<dbReference type="Pfam" id="PF08843">
    <property type="entry name" value="AbiEii"/>
    <property type="match status" value="1"/>
</dbReference>
<keyword evidence="1" id="KW-0808">Transferase</keyword>
<reference evidence="1 2" key="1">
    <citation type="submission" date="2019-03" db="EMBL/GenBank/DDBJ databases">
        <title>Freshwater and sediment microbial communities from various areas in North America, analyzing microbe dynamics in response to fracking.</title>
        <authorList>
            <person name="Lamendella R."/>
        </authorList>
    </citation>
    <scope>NUCLEOTIDE SEQUENCE [LARGE SCALE GENOMIC DNA]</scope>
    <source>
        <strain evidence="1 2">18_TX</strain>
    </source>
</reference>
<protein>
    <submittedName>
        <fullName evidence="1">Nucleotidyltransferase AbiEii toxin of type IV toxin-antitoxin system</fullName>
    </submittedName>
</protein>
<sequence length="237" mass="27033">MESYQPVAYTQPHHQLIEQLLQGFNHEYLGSHNILFGGGTRIALELKEYRTSVDIDFLCANKEAYRAVRRQVTSQSLGELVRREFTYVPEIRFDRYGVRTFLEQNGEQVKLEFVAFDDYQLAKDARNSLFPVPFIDQTSCFTTKLLANADRAGQKPYKDIFDIVAMAAAWGPIPDSSLREAANHYSEKVVIQGLKKALEGFSDNLERYQEAAGAMNISSDFFESTLQPTAEKLRRSL</sequence>
<dbReference type="Proteomes" id="UP000295531">
    <property type="component" value="Unassembled WGS sequence"/>
</dbReference>
<dbReference type="OrthoDB" id="5508069at2"/>
<dbReference type="EMBL" id="SNXI01000002">
    <property type="protein sequence ID" value="TDP40263.1"/>
    <property type="molecule type" value="Genomic_DNA"/>
</dbReference>
<keyword evidence="2" id="KW-1185">Reference proteome</keyword>
<dbReference type="GO" id="GO:0016740">
    <property type="term" value="F:transferase activity"/>
    <property type="evidence" value="ECO:0007669"/>
    <property type="project" value="UniProtKB-KW"/>
</dbReference>